<protein>
    <submittedName>
        <fullName evidence="1">Uncharacterized protein</fullName>
    </submittedName>
</protein>
<accession>A0ACB7C8S4</accession>
<sequence>MTVKCAILGALIVNLGGIGQSLSLLCNPLIDELSLYDVVNTPGVAADLSHICTPSRVTGYLPSDDGLKKALTEKPGMTHLFTTNSRIIAELGEAVAKYSPDAFILVISNPINSTVPIVAEVLKDYGVLNPRKLFGITTLDSVRLSTFISEYVETDMKQCCYSIPVVGGHSSSTIIPLISHCVPEVKLSQEQLEALIYRVQYAGDEVVKAKNVYAKSGVPNIVQCSFVCLSGIPGSEQIIEKIGNLGFFAAPLELGVNGIERIKFFDFIYEIEKQLLKNALVEIKEKSLDNKSREELSQFIEQENGRAKIQQGILEFTDRCFKRCIVGKLGNSLDRNEEVCLQNCVDRWLDVNIHLIKYSFLKNVKHFINLYYILKKISKIISKKHPFF</sequence>
<reference evidence="1 2" key="1">
    <citation type="journal article" date="2021" name="Commun. Biol.">
        <title>Genomic insights into the host specific adaptation of the Pneumocystis genus.</title>
        <authorList>
            <person name="Cisse O.H."/>
            <person name="Ma L."/>
            <person name="Dekker J.P."/>
            <person name="Khil P.P."/>
            <person name="Youn J.-H."/>
            <person name="Brenchley J.M."/>
            <person name="Blair R."/>
            <person name="Pahar B."/>
            <person name="Chabe M."/>
            <person name="Van Rompay K.K.A."/>
            <person name="Keesler R."/>
            <person name="Sukura A."/>
            <person name="Hirsch V."/>
            <person name="Kutty G."/>
            <person name="Liu Y."/>
            <person name="Peng L."/>
            <person name="Chen J."/>
            <person name="Song J."/>
            <person name="Weissenbacher-Lang C."/>
            <person name="Xu J."/>
            <person name="Upham N.S."/>
            <person name="Stajich J.E."/>
            <person name="Cuomo C.A."/>
            <person name="Cushion M.T."/>
            <person name="Kovacs J.A."/>
        </authorList>
    </citation>
    <scope>NUCLEOTIDE SEQUENCE [LARGE SCALE GENOMIC DNA]</scope>
    <source>
        <strain evidence="1 2">RABM</strain>
    </source>
</reference>
<name>A0ACB7C8S4_9ASCO</name>
<evidence type="ECO:0000313" key="2">
    <source>
        <dbReference type="Proteomes" id="UP000768646"/>
    </source>
</evidence>
<gene>
    <name evidence="1" type="ORF">PORY_002657</name>
</gene>
<keyword evidence="2" id="KW-1185">Reference proteome</keyword>
<evidence type="ECO:0000313" key="1">
    <source>
        <dbReference type="EMBL" id="KAG4303913.1"/>
    </source>
</evidence>
<proteinExistence type="predicted"/>
<dbReference type="EMBL" id="JABTEG010000014">
    <property type="protein sequence ID" value="KAG4303913.1"/>
    <property type="molecule type" value="Genomic_DNA"/>
</dbReference>
<organism evidence="1 2">
    <name type="scientific">Pneumocystis oryctolagi</name>
    <dbReference type="NCBI Taxonomy" id="42067"/>
    <lineage>
        <taxon>Eukaryota</taxon>
        <taxon>Fungi</taxon>
        <taxon>Dikarya</taxon>
        <taxon>Ascomycota</taxon>
        <taxon>Taphrinomycotina</taxon>
        <taxon>Pneumocystomycetes</taxon>
        <taxon>Pneumocystaceae</taxon>
        <taxon>Pneumocystis</taxon>
    </lineage>
</organism>
<comment type="caution">
    <text evidence="1">The sequence shown here is derived from an EMBL/GenBank/DDBJ whole genome shotgun (WGS) entry which is preliminary data.</text>
</comment>
<dbReference type="Proteomes" id="UP000768646">
    <property type="component" value="Unassembled WGS sequence"/>
</dbReference>